<proteinExistence type="predicted"/>
<dbReference type="EMBL" id="CP012034">
    <property type="protein sequence ID" value="AKP66627.1"/>
    <property type="molecule type" value="Genomic_DNA"/>
</dbReference>
<keyword evidence="1" id="KW-0175">Coiled coil</keyword>
<sequence>MITTGKTAVLDTSVFFERFLTYRVVFNEYFKTMELIERGETLKHETYSRLADNFLLNVKKYNLFCQSFIKKYKLTNTKIEEKLDNYFSELISSLKCIDENTNQLNKSQMRLAQQRIQSTENEFVNSMKLKFN</sequence>
<dbReference type="STRING" id="1007676.ABM34_03025"/>
<dbReference type="Proteomes" id="UP000036106">
    <property type="component" value="Chromosome"/>
</dbReference>
<reference evidence="3" key="1">
    <citation type="submission" date="2015-07" db="EMBL/GenBank/DDBJ databases">
        <title>Lactobacillus ginsenosidimutans/EMML 3141/ whole genome sequencing.</title>
        <authorList>
            <person name="Kim M.K."/>
            <person name="Im W.-T."/>
            <person name="Srinivasan S."/>
            <person name="Lee J.-J."/>
        </authorList>
    </citation>
    <scope>NUCLEOTIDE SEQUENCE [LARGE SCALE GENOMIC DNA]</scope>
    <source>
        <strain evidence="3">EMML 3041</strain>
    </source>
</reference>
<dbReference type="AlphaFoldDB" id="A0A0H4QFA1"/>
<evidence type="ECO:0000313" key="3">
    <source>
        <dbReference type="Proteomes" id="UP000036106"/>
    </source>
</evidence>
<dbReference type="PATRIC" id="fig|1007676.4.peg.625"/>
<keyword evidence="3" id="KW-1185">Reference proteome</keyword>
<name>A0A0H4QFA1_9LACO</name>
<evidence type="ECO:0000313" key="2">
    <source>
        <dbReference type="EMBL" id="AKP66627.1"/>
    </source>
</evidence>
<organism evidence="2 3">
    <name type="scientific">Companilactobacillus ginsenosidimutans</name>
    <dbReference type="NCBI Taxonomy" id="1007676"/>
    <lineage>
        <taxon>Bacteria</taxon>
        <taxon>Bacillati</taxon>
        <taxon>Bacillota</taxon>
        <taxon>Bacilli</taxon>
        <taxon>Lactobacillales</taxon>
        <taxon>Lactobacillaceae</taxon>
        <taxon>Companilactobacillus</taxon>
    </lineage>
</organism>
<dbReference type="KEGG" id="lgn:ABM34_03025"/>
<gene>
    <name evidence="2" type="ORF">ABM34_03025</name>
</gene>
<feature type="coiled-coil region" evidence="1">
    <location>
        <begin position="69"/>
        <end position="122"/>
    </location>
</feature>
<protein>
    <submittedName>
        <fullName evidence="2">Uncharacterized protein</fullName>
    </submittedName>
</protein>
<dbReference type="RefSeq" id="WP_048703231.1">
    <property type="nucleotide sequence ID" value="NZ_CP012034.1"/>
</dbReference>
<evidence type="ECO:0000256" key="1">
    <source>
        <dbReference type="SAM" id="Coils"/>
    </source>
</evidence>
<dbReference type="OrthoDB" id="2305364at2"/>
<accession>A0A0H4QFA1</accession>